<accession>A0ABD3T1I8</accession>
<dbReference type="Gene3D" id="3.30.40.10">
    <property type="entry name" value="Zinc/RING finger domain, C3HC4 (zinc finger)"/>
    <property type="match status" value="1"/>
</dbReference>
<keyword evidence="5" id="KW-0472">Membrane</keyword>
<dbReference type="AlphaFoldDB" id="A0ABD3T1I8"/>
<protein>
    <recommendedName>
        <fullName evidence="6">RING-type domain-containing protein</fullName>
    </recommendedName>
</protein>
<evidence type="ECO:0000313" key="7">
    <source>
        <dbReference type="EMBL" id="KAL3830471.1"/>
    </source>
</evidence>
<gene>
    <name evidence="7" type="ORF">ACJIZ3_019273</name>
</gene>
<dbReference type="Pfam" id="PF13639">
    <property type="entry name" value="zf-RING_2"/>
    <property type="match status" value="1"/>
</dbReference>
<dbReference type="SUPFAM" id="SSF57850">
    <property type="entry name" value="RING/U-box"/>
    <property type="match status" value="1"/>
</dbReference>
<dbReference type="InterPro" id="IPR013083">
    <property type="entry name" value="Znf_RING/FYVE/PHD"/>
</dbReference>
<evidence type="ECO:0000256" key="2">
    <source>
        <dbReference type="ARBA" id="ARBA00022771"/>
    </source>
</evidence>
<dbReference type="SMART" id="SM00744">
    <property type="entry name" value="RINGv"/>
    <property type="match status" value="1"/>
</dbReference>
<dbReference type="PANTHER" id="PTHR47662">
    <property type="entry name" value="RING-TYPE DOMAIN-CONTAINING PROTEIN"/>
    <property type="match status" value="1"/>
</dbReference>
<evidence type="ECO:0000313" key="8">
    <source>
        <dbReference type="Proteomes" id="UP001634393"/>
    </source>
</evidence>
<keyword evidence="3" id="KW-0862">Zinc</keyword>
<evidence type="ECO:0000256" key="5">
    <source>
        <dbReference type="SAM" id="Phobius"/>
    </source>
</evidence>
<comment type="caution">
    <text evidence="7">The sequence shown here is derived from an EMBL/GenBank/DDBJ whole genome shotgun (WGS) entry which is preliminary data.</text>
</comment>
<evidence type="ECO:0000256" key="4">
    <source>
        <dbReference type="PROSITE-ProRule" id="PRU00175"/>
    </source>
</evidence>
<dbReference type="InterPro" id="IPR011016">
    <property type="entry name" value="Znf_RING-CH"/>
</dbReference>
<reference evidence="7 8" key="1">
    <citation type="submission" date="2024-12" db="EMBL/GenBank/DDBJ databases">
        <title>The unique morphological basis and parallel evolutionary history of personate flowers in Penstemon.</title>
        <authorList>
            <person name="Depatie T.H."/>
            <person name="Wessinger C.A."/>
        </authorList>
    </citation>
    <scope>NUCLEOTIDE SEQUENCE [LARGE SCALE GENOMIC DNA]</scope>
    <source>
        <strain evidence="7">WTNN_2</strain>
        <tissue evidence="7">Leaf</tissue>
    </source>
</reference>
<keyword evidence="5" id="KW-1133">Transmembrane helix</keyword>
<dbReference type="Proteomes" id="UP001634393">
    <property type="component" value="Unassembled WGS sequence"/>
</dbReference>
<dbReference type="SMART" id="SM00184">
    <property type="entry name" value="RING"/>
    <property type="match status" value="1"/>
</dbReference>
<dbReference type="PANTHER" id="PTHR47662:SF2">
    <property type="entry name" value="RING-H2 FINGER PROTEIN ATL57-LIKE"/>
    <property type="match status" value="1"/>
</dbReference>
<organism evidence="7 8">
    <name type="scientific">Penstemon smallii</name>
    <dbReference type="NCBI Taxonomy" id="265156"/>
    <lineage>
        <taxon>Eukaryota</taxon>
        <taxon>Viridiplantae</taxon>
        <taxon>Streptophyta</taxon>
        <taxon>Embryophyta</taxon>
        <taxon>Tracheophyta</taxon>
        <taxon>Spermatophyta</taxon>
        <taxon>Magnoliopsida</taxon>
        <taxon>eudicotyledons</taxon>
        <taxon>Gunneridae</taxon>
        <taxon>Pentapetalae</taxon>
        <taxon>asterids</taxon>
        <taxon>lamiids</taxon>
        <taxon>Lamiales</taxon>
        <taxon>Plantaginaceae</taxon>
        <taxon>Cheloneae</taxon>
        <taxon>Penstemon</taxon>
    </lineage>
</organism>
<keyword evidence="8" id="KW-1185">Reference proteome</keyword>
<dbReference type="PROSITE" id="PS50089">
    <property type="entry name" value="ZF_RING_2"/>
    <property type="match status" value="1"/>
</dbReference>
<proteinExistence type="predicted"/>
<keyword evidence="5" id="KW-0812">Transmembrane</keyword>
<sequence>MGTLDKLFAQPRKTFQFFFCTIIPKVLILAVIITCIMWKYYKRLSFHYKYRSLIDTKSSKFVCRMDILNACSSQCVICLSEISDGEVVREIRECKHSFHGDCLDQWLRCEGTATCPLCRRVVLPLDMVAEYERMQKQGENNVFEIELALFFLSTLQHRRCNEFS</sequence>
<keyword evidence="1" id="KW-0479">Metal-binding</keyword>
<keyword evidence="2 4" id="KW-0863">Zinc-finger</keyword>
<dbReference type="GO" id="GO:0008270">
    <property type="term" value="F:zinc ion binding"/>
    <property type="evidence" value="ECO:0007669"/>
    <property type="project" value="UniProtKB-KW"/>
</dbReference>
<dbReference type="EMBL" id="JBJXBP010000005">
    <property type="protein sequence ID" value="KAL3830471.1"/>
    <property type="molecule type" value="Genomic_DNA"/>
</dbReference>
<evidence type="ECO:0000256" key="1">
    <source>
        <dbReference type="ARBA" id="ARBA00022723"/>
    </source>
</evidence>
<evidence type="ECO:0000259" key="6">
    <source>
        <dbReference type="PROSITE" id="PS50089"/>
    </source>
</evidence>
<name>A0ABD3T1I8_9LAMI</name>
<dbReference type="InterPro" id="IPR001841">
    <property type="entry name" value="Znf_RING"/>
</dbReference>
<evidence type="ECO:0000256" key="3">
    <source>
        <dbReference type="ARBA" id="ARBA00022833"/>
    </source>
</evidence>
<feature type="transmembrane region" description="Helical" evidence="5">
    <location>
        <begin position="15"/>
        <end position="41"/>
    </location>
</feature>
<feature type="domain" description="RING-type" evidence="6">
    <location>
        <begin position="75"/>
        <end position="119"/>
    </location>
</feature>